<dbReference type="AlphaFoldDB" id="A0A0B4WZM0"/>
<evidence type="ECO:0000313" key="1">
    <source>
        <dbReference type="EMBL" id="AJD41109.1"/>
    </source>
</evidence>
<name>A0A0B4WZM0_9HYPH</name>
<sequence length="62" mass="6933">MLRDGCLSSLTTTWLTQRHDDVADPRRLFVEYIDEASQAYGDALVHDGLDDPAKAGFRHTPS</sequence>
<accession>A0A0B4WZM0</accession>
<protein>
    <submittedName>
        <fullName evidence="1">Uncharacterized protein</fullName>
    </submittedName>
</protein>
<evidence type="ECO:0000313" key="2">
    <source>
        <dbReference type="Proteomes" id="UP000031368"/>
    </source>
</evidence>
<gene>
    <name evidence="1" type="ORF">RGR602_CH01776</name>
</gene>
<keyword evidence="2" id="KW-1185">Reference proteome</keyword>
<dbReference type="Proteomes" id="UP000031368">
    <property type="component" value="Chromosome"/>
</dbReference>
<dbReference type="HOGENOM" id="CLU_2901074_0_0_5"/>
<dbReference type="KEGG" id="rga:RGR602_CH01776"/>
<proteinExistence type="predicted"/>
<reference evidence="1 2" key="1">
    <citation type="submission" date="2013-11" db="EMBL/GenBank/DDBJ databases">
        <title>Complete genome sequence of Rhizobium gallicum bv. gallicum R602.</title>
        <authorList>
            <person name="Bustos P."/>
            <person name="Santamaria R.I."/>
            <person name="Lozano L."/>
            <person name="Acosta J.L."/>
            <person name="Ormeno-Orrillo E."/>
            <person name="Rogel M.A."/>
            <person name="Romero D."/>
            <person name="Cevallos M.A."/>
            <person name="Martinez-Romero E."/>
            <person name="Gonzalez V."/>
        </authorList>
    </citation>
    <scope>NUCLEOTIDE SEQUENCE [LARGE SCALE GENOMIC DNA]</scope>
    <source>
        <strain evidence="1 2">R602</strain>
    </source>
</reference>
<organism evidence="1 2">
    <name type="scientific">Rhizobium gallicum bv. gallicum R602sp</name>
    <dbReference type="NCBI Taxonomy" id="1041138"/>
    <lineage>
        <taxon>Bacteria</taxon>
        <taxon>Pseudomonadati</taxon>
        <taxon>Pseudomonadota</taxon>
        <taxon>Alphaproteobacteria</taxon>
        <taxon>Hyphomicrobiales</taxon>
        <taxon>Rhizobiaceae</taxon>
        <taxon>Rhizobium/Agrobacterium group</taxon>
        <taxon>Rhizobium</taxon>
    </lineage>
</organism>
<dbReference type="EMBL" id="CP006877">
    <property type="protein sequence ID" value="AJD41109.1"/>
    <property type="molecule type" value="Genomic_DNA"/>
</dbReference>